<reference evidence="2" key="2">
    <citation type="submission" date="2015-01" db="EMBL/GenBank/DDBJ databases">
        <title>Evolutionary Origins and Diversification of the Mycorrhizal Mutualists.</title>
        <authorList>
            <consortium name="DOE Joint Genome Institute"/>
            <consortium name="Mycorrhizal Genomics Consortium"/>
            <person name="Kohler A."/>
            <person name="Kuo A."/>
            <person name="Nagy L.G."/>
            <person name="Floudas D."/>
            <person name="Copeland A."/>
            <person name="Barry K.W."/>
            <person name="Cichocki N."/>
            <person name="Veneault-Fourrey C."/>
            <person name="LaButti K."/>
            <person name="Lindquist E.A."/>
            <person name="Lipzen A."/>
            <person name="Lundell T."/>
            <person name="Morin E."/>
            <person name="Murat C."/>
            <person name="Riley R."/>
            <person name="Ohm R."/>
            <person name="Sun H."/>
            <person name="Tunlid A."/>
            <person name="Henrissat B."/>
            <person name="Grigoriev I.V."/>
            <person name="Hibbett D.S."/>
            <person name="Martin F."/>
        </authorList>
    </citation>
    <scope>NUCLEOTIDE SEQUENCE [LARGE SCALE GENOMIC DNA]</scope>
    <source>
        <strain evidence="2">F 1598</strain>
    </source>
</reference>
<organism evidence="1 2">
    <name type="scientific">Piloderma croceum (strain F 1598)</name>
    <dbReference type="NCBI Taxonomy" id="765440"/>
    <lineage>
        <taxon>Eukaryota</taxon>
        <taxon>Fungi</taxon>
        <taxon>Dikarya</taxon>
        <taxon>Basidiomycota</taxon>
        <taxon>Agaricomycotina</taxon>
        <taxon>Agaricomycetes</taxon>
        <taxon>Agaricomycetidae</taxon>
        <taxon>Atheliales</taxon>
        <taxon>Atheliaceae</taxon>
        <taxon>Piloderma</taxon>
    </lineage>
</organism>
<reference evidence="1 2" key="1">
    <citation type="submission" date="2014-04" db="EMBL/GenBank/DDBJ databases">
        <authorList>
            <consortium name="DOE Joint Genome Institute"/>
            <person name="Kuo A."/>
            <person name="Tarkka M."/>
            <person name="Buscot F."/>
            <person name="Kohler A."/>
            <person name="Nagy L.G."/>
            <person name="Floudas D."/>
            <person name="Copeland A."/>
            <person name="Barry K.W."/>
            <person name="Cichocki N."/>
            <person name="Veneault-Fourrey C."/>
            <person name="LaButti K."/>
            <person name="Lindquist E.A."/>
            <person name="Lipzen A."/>
            <person name="Lundell T."/>
            <person name="Morin E."/>
            <person name="Murat C."/>
            <person name="Sun H."/>
            <person name="Tunlid A."/>
            <person name="Henrissat B."/>
            <person name="Grigoriev I.V."/>
            <person name="Hibbett D.S."/>
            <person name="Martin F."/>
            <person name="Nordberg H.P."/>
            <person name="Cantor M.N."/>
            <person name="Hua S.X."/>
        </authorList>
    </citation>
    <scope>NUCLEOTIDE SEQUENCE [LARGE SCALE GENOMIC DNA]</scope>
    <source>
        <strain evidence="1 2">F 1598</strain>
    </source>
</reference>
<evidence type="ECO:0000313" key="1">
    <source>
        <dbReference type="EMBL" id="KIM88916.1"/>
    </source>
</evidence>
<dbReference type="EMBL" id="KN832976">
    <property type="protein sequence ID" value="KIM88916.1"/>
    <property type="molecule type" value="Genomic_DNA"/>
</dbReference>
<proteinExistence type="predicted"/>
<sequence length="63" mass="7207">MDKSKYVDRVSPLVVGIGILDAKTNSSHLWQSTVYLNVHYIDIIYTTNNRRGEEMGSLHILPF</sequence>
<dbReference type="HOGENOM" id="CLU_2886603_0_0_1"/>
<keyword evidence="2" id="KW-1185">Reference proteome</keyword>
<protein>
    <submittedName>
        <fullName evidence="1">Uncharacterized protein</fullName>
    </submittedName>
</protein>
<dbReference type="InParanoid" id="A0A0C3GE54"/>
<dbReference type="Proteomes" id="UP000054166">
    <property type="component" value="Unassembled WGS sequence"/>
</dbReference>
<name>A0A0C3GE54_PILCF</name>
<dbReference type="AlphaFoldDB" id="A0A0C3GE54"/>
<accession>A0A0C3GE54</accession>
<gene>
    <name evidence="1" type="ORF">PILCRDRAFT_244885</name>
</gene>
<evidence type="ECO:0000313" key="2">
    <source>
        <dbReference type="Proteomes" id="UP000054166"/>
    </source>
</evidence>